<dbReference type="SUPFAM" id="SSF51430">
    <property type="entry name" value="NAD(P)-linked oxidoreductase"/>
    <property type="match status" value="1"/>
</dbReference>
<name>A0A1C3JHT2_9VIBR</name>
<keyword evidence="3" id="KW-1185">Reference proteome</keyword>
<dbReference type="CDD" id="cd19092">
    <property type="entry name" value="AKR_BsYcsN_EcYdhF-like"/>
    <property type="match status" value="1"/>
</dbReference>
<dbReference type="AlphaFoldDB" id="A0A1C3JHT2"/>
<dbReference type="Proteomes" id="UP000092819">
    <property type="component" value="Unassembled WGS sequence"/>
</dbReference>
<dbReference type="InterPro" id="IPR036812">
    <property type="entry name" value="NAD(P)_OxRdtase_dom_sf"/>
</dbReference>
<evidence type="ECO:0000313" key="3">
    <source>
        <dbReference type="Proteomes" id="UP000092819"/>
    </source>
</evidence>
<dbReference type="Gene3D" id="3.20.20.100">
    <property type="entry name" value="NADP-dependent oxidoreductase domain"/>
    <property type="match status" value="1"/>
</dbReference>
<accession>A0A1C3JHT2</accession>
<feature type="domain" description="NADP-dependent oxidoreductase" evidence="1">
    <location>
        <begin position="29"/>
        <end position="323"/>
    </location>
</feature>
<dbReference type="InterPro" id="IPR023210">
    <property type="entry name" value="NADP_OxRdtase_dom"/>
</dbReference>
<keyword evidence="2" id="KW-0560">Oxidoreductase</keyword>
<dbReference type="GO" id="GO:0005829">
    <property type="term" value="C:cytosol"/>
    <property type="evidence" value="ECO:0007669"/>
    <property type="project" value="TreeGrafter"/>
</dbReference>
<gene>
    <name evidence="2" type="primary">ydhF_1</name>
    <name evidence="2" type="ORF">VCE7224_03390</name>
</gene>
<reference evidence="3" key="1">
    <citation type="submission" date="2016-06" db="EMBL/GenBank/DDBJ databases">
        <authorList>
            <person name="Rodrigo-Torres L."/>
            <person name="Arahal D.R."/>
        </authorList>
    </citation>
    <scope>NUCLEOTIDE SEQUENCE [LARGE SCALE GENOMIC DNA]</scope>
    <source>
        <strain evidence="3">CECT 7224</strain>
    </source>
</reference>
<dbReference type="GO" id="GO:0016491">
    <property type="term" value="F:oxidoreductase activity"/>
    <property type="evidence" value="ECO:0007669"/>
    <property type="project" value="UniProtKB-KW"/>
</dbReference>
<protein>
    <submittedName>
        <fullName evidence="2">Oxidoreductase YdhF</fullName>
        <ecNumber evidence="2">1.-.-.-</ecNumber>
    </submittedName>
</protein>
<dbReference type="PANTHER" id="PTHR43364">
    <property type="entry name" value="NADH-SPECIFIC METHYLGLYOXAL REDUCTASE-RELATED"/>
    <property type="match status" value="1"/>
</dbReference>
<proteinExistence type="predicted"/>
<evidence type="ECO:0000313" key="2">
    <source>
        <dbReference type="EMBL" id="SBT14625.1"/>
    </source>
</evidence>
<dbReference type="EMBL" id="FLQZ01000079">
    <property type="protein sequence ID" value="SBT14625.1"/>
    <property type="molecule type" value="Genomic_DNA"/>
</dbReference>
<dbReference type="InterPro" id="IPR050523">
    <property type="entry name" value="AKR_Detox_Biosynth"/>
</dbReference>
<dbReference type="Pfam" id="PF00248">
    <property type="entry name" value="Aldo_ket_red"/>
    <property type="match status" value="1"/>
</dbReference>
<organism evidence="2 3">
    <name type="scientific">Vibrio celticus</name>
    <dbReference type="NCBI Taxonomy" id="446372"/>
    <lineage>
        <taxon>Bacteria</taxon>
        <taxon>Pseudomonadati</taxon>
        <taxon>Pseudomonadota</taxon>
        <taxon>Gammaproteobacteria</taxon>
        <taxon>Vibrionales</taxon>
        <taxon>Vibrionaceae</taxon>
        <taxon>Vibrio</taxon>
    </lineage>
</organism>
<dbReference type="RefSeq" id="WP_065677139.1">
    <property type="nucleotide sequence ID" value="NZ_AP025463.1"/>
</dbReference>
<dbReference type="EC" id="1.-.-.-" evidence="2"/>
<sequence length="336" mass="37163">MTNSIESTNKTNAQKSIPLSNYLPNVGQVAYGCMGLGGGWNDNPVTSADVAQTRSVIDTALESGINLFDHADIYTFSKAEQAFGQALQQAPELREQVFIQSKCGIRFEGGGNVGRYDFSADWVSQSVDGILDRLNTEKLDVLLLHRPDPLMELDELARTLENLKAQGKVDFFGVSNMNSQQIQYLQSALGQPIVANQVEMSLAKLDWLNDGVMINSQGYHQSDFAAGTLEHCQMNNIQLQAWGCLAQGRFAEQGLYSEHENVKKTAHYVAQLANQYGVESEAIVLAFLLRHPARIQPVIGTTNLERIKASAVATQINLSREEWYNLYVYSRGQALP</sequence>
<dbReference type="PANTHER" id="PTHR43364:SF1">
    <property type="entry name" value="OXIDOREDUCTASE YDHF"/>
    <property type="match status" value="1"/>
</dbReference>
<evidence type="ECO:0000259" key="1">
    <source>
        <dbReference type="Pfam" id="PF00248"/>
    </source>
</evidence>